<dbReference type="EMBL" id="PFED01000085">
    <property type="protein sequence ID" value="PJE62991.1"/>
    <property type="molecule type" value="Genomic_DNA"/>
</dbReference>
<reference evidence="3" key="1">
    <citation type="submission" date="2017-09" db="EMBL/GenBank/DDBJ databases">
        <title>Depth-based differentiation of microbial function through sediment-hosted aquifers and enrichment of novel symbionts in the deep terrestrial subsurface.</title>
        <authorList>
            <person name="Probst A.J."/>
            <person name="Ladd B."/>
            <person name="Jarett J.K."/>
            <person name="Geller-Mcgrath D.E."/>
            <person name="Sieber C.M.K."/>
            <person name="Emerson J.B."/>
            <person name="Anantharaman K."/>
            <person name="Thomas B.C."/>
            <person name="Malmstrom R."/>
            <person name="Stieglmeier M."/>
            <person name="Klingl A."/>
            <person name="Woyke T."/>
            <person name="Ryan C.M."/>
            <person name="Banfield J.F."/>
        </authorList>
    </citation>
    <scope>NUCLEOTIDE SEQUENCE [LARGE SCALE GENOMIC DNA]</scope>
</reference>
<dbReference type="Pfam" id="PF13683">
    <property type="entry name" value="rve_3"/>
    <property type="match status" value="1"/>
</dbReference>
<dbReference type="Proteomes" id="UP000229554">
    <property type="component" value="Unassembled WGS sequence"/>
</dbReference>
<evidence type="ECO:0000313" key="2">
    <source>
        <dbReference type="EMBL" id="PJE62991.1"/>
    </source>
</evidence>
<name>A0A2M8KSV8_9BACT</name>
<sequence>KEEFMEVDEYFEPLLTDTSLIQANRQLTEWLVFYNTKRPHQSLDYRSPFEYYHYKLIQKQKLSPMYPTLTSS</sequence>
<dbReference type="AlphaFoldDB" id="A0A2M8KSV8"/>
<proteinExistence type="predicted"/>
<dbReference type="SUPFAM" id="SSF53098">
    <property type="entry name" value="Ribonuclease H-like"/>
    <property type="match status" value="1"/>
</dbReference>
<gene>
    <name evidence="2" type="ORF">COU88_01955</name>
</gene>
<evidence type="ECO:0000313" key="3">
    <source>
        <dbReference type="Proteomes" id="UP000229554"/>
    </source>
</evidence>
<protein>
    <recommendedName>
        <fullName evidence="1">Integrase catalytic domain-containing protein</fullName>
    </recommendedName>
</protein>
<organism evidence="2 3">
    <name type="scientific">Candidatus Roizmanbacteria bacterium CG10_big_fil_rev_8_21_14_0_10_39_6</name>
    <dbReference type="NCBI Taxonomy" id="1974853"/>
    <lineage>
        <taxon>Bacteria</taxon>
        <taxon>Candidatus Roizmaniibacteriota</taxon>
    </lineage>
</organism>
<accession>A0A2M8KSV8</accession>
<evidence type="ECO:0000259" key="1">
    <source>
        <dbReference type="Pfam" id="PF13683"/>
    </source>
</evidence>
<dbReference type="GO" id="GO:0015074">
    <property type="term" value="P:DNA integration"/>
    <property type="evidence" value="ECO:0007669"/>
    <property type="project" value="InterPro"/>
</dbReference>
<feature type="non-terminal residue" evidence="2">
    <location>
        <position position="1"/>
    </location>
</feature>
<comment type="caution">
    <text evidence="2">The sequence shown here is derived from an EMBL/GenBank/DDBJ whole genome shotgun (WGS) entry which is preliminary data.</text>
</comment>
<dbReference type="InterPro" id="IPR012337">
    <property type="entry name" value="RNaseH-like_sf"/>
</dbReference>
<feature type="domain" description="Integrase catalytic" evidence="1">
    <location>
        <begin position="14"/>
        <end position="48"/>
    </location>
</feature>
<dbReference type="InterPro" id="IPR001584">
    <property type="entry name" value="Integrase_cat-core"/>
</dbReference>